<dbReference type="CDD" id="cd08010">
    <property type="entry name" value="MltG_like"/>
    <property type="match status" value="1"/>
</dbReference>
<feature type="site" description="Important for catalytic activity" evidence="7">
    <location>
        <position position="206"/>
    </location>
</feature>
<dbReference type="GO" id="GO:0071555">
    <property type="term" value="P:cell wall organization"/>
    <property type="evidence" value="ECO:0007669"/>
    <property type="project" value="UniProtKB-KW"/>
</dbReference>
<dbReference type="InterPro" id="IPR003770">
    <property type="entry name" value="MLTG-like"/>
</dbReference>
<keyword evidence="1 7" id="KW-1003">Cell membrane</keyword>
<comment type="caution">
    <text evidence="8">The sequence shown here is derived from an EMBL/GenBank/DDBJ whole genome shotgun (WGS) entry which is preliminary data.</text>
</comment>
<dbReference type="GO" id="GO:0005886">
    <property type="term" value="C:plasma membrane"/>
    <property type="evidence" value="ECO:0007669"/>
    <property type="project" value="UniProtKB-SubCell"/>
</dbReference>
<dbReference type="HAMAP" id="MF_02065">
    <property type="entry name" value="MltG"/>
    <property type="match status" value="1"/>
</dbReference>
<dbReference type="PANTHER" id="PTHR30518">
    <property type="entry name" value="ENDOLYTIC MUREIN TRANSGLYCOSYLASE"/>
    <property type="match status" value="1"/>
</dbReference>
<keyword evidence="4 7" id="KW-0472">Membrane</keyword>
<feature type="transmembrane region" description="Helical" evidence="7">
    <location>
        <begin position="7"/>
        <end position="29"/>
    </location>
</feature>
<protein>
    <recommendedName>
        <fullName evidence="7">Endolytic murein transglycosylase</fullName>
        <ecNumber evidence="7">4.2.2.29</ecNumber>
    </recommendedName>
    <alternativeName>
        <fullName evidence="7">Peptidoglycan lytic transglycosylase</fullName>
    </alternativeName>
    <alternativeName>
        <fullName evidence="7">Peptidoglycan polymerization terminase</fullName>
    </alternativeName>
</protein>
<evidence type="ECO:0000256" key="3">
    <source>
        <dbReference type="ARBA" id="ARBA00022989"/>
    </source>
</evidence>
<comment type="subcellular location">
    <subcellularLocation>
        <location evidence="7">Cell membrane</location>
        <topology evidence="7">Single-pass membrane protein</topology>
    </subcellularLocation>
</comment>
<evidence type="ECO:0000256" key="4">
    <source>
        <dbReference type="ARBA" id="ARBA00023136"/>
    </source>
</evidence>
<comment type="similarity">
    <text evidence="7">Belongs to the transglycosylase MltG family.</text>
</comment>
<keyword evidence="6 7" id="KW-0961">Cell wall biogenesis/degradation</keyword>
<name>A0A0G1GR11_9BACT</name>
<dbReference type="Pfam" id="PF02618">
    <property type="entry name" value="YceG"/>
    <property type="match status" value="1"/>
</dbReference>
<dbReference type="GO" id="GO:0008932">
    <property type="term" value="F:lytic endotransglycosylase activity"/>
    <property type="evidence" value="ECO:0007669"/>
    <property type="project" value="UniProtKB-UniRule"/>
</dbReference>
<evidence type="ECO:0000313" key="8">
    <source>
        <dbReference type="EMBL" id="KKT37511.1"/>
    </source>
</evidence>
<evidence type="ECO:0000256" key="1">
    <source>
        <dbReference type="ARBA" id="ARBA00022475"/>
    </source>
</evidence>
<evidence type="ECO:0000256" key="2">
    <source>
        <dbReference type="ARBA" id="ARBA00022692"/>
    </source>
</evidence>
<dbReference type="AlphaFoldDB" id="A0A0G1GR11"/>
<dbReference type="Proteomes" id="UP000034617">
    <property type="component" value="Unassembled WGS sequence"/>
</dbReference>
<accession>A0A0G1GR11</accession>
<dbReference type="Gene3D" id="3.30.1490.480">
    <property type="entry name" value="Endolytic murein transglycosylase"/>
    <property type="match status" value="1"/>
</dbReference>
<comment type="catalytic activity">
    <reaction evidence="7">
        <text>a peptidoglycan chain = a peptidoglycan chain with N-acetyl-1,6-anhydromuramyl-[peptide] at the reducing end + a peptidoglycan chain with N-acetylglucosamine at the non-reducing end.</text>
        <dbReference type="EC" id="4.2.2.29"/>
    </reaction>
</comment>
<dbReference type="PANTHER" id="PTHR30518:SF2">
    <property type="entry name" value="ENDOLYTIC MUREIN TRANSGLYCOSYLASE"/>
    <property type="match status" value="1"/>
</dbReference>
<dbReference type="PATRIC" id="fig|1618447.3.peg.699"/>
<dbReference type="NCBIfam" id="TIGR00247">
    <property type="entry name" value="endolytic transglycosylase MltG"/>
    <property type="match status" value="1"/>
</dbReference>
<keyword evidence="2 7" id="KW-0812">Transmembrane</keyword>
<evidence type="ECO:0000256" key="6">
    <source>
        <dbReference type="ARBA" id="ARBA00023316"/>
    </source>
</evidence>
<organism evidence="8 9">
    <name type="scientific">Candidatus Gottesmanbacteria bacterium GW2011_GWB1_44_11c</name>
    <dbReference type="NCBI Taxonomy" id="1618447"/>
    <lineage>
        <taxon>Bacteria</taxon>
        <taxon>Candidatus Gottesmaniibacteriota</taxon>
    </lineage>
</organism>
<evidence type="ECO:0000313" key="9">
    <source>
        <dbReference type="Proteomes" id="UP000034617"/>
    </source>
</evidence>
<evidence type="ECO:0000256" key="7">
    <source>
        <dbReference type="HAMAP-Rule" id="MF_02065"/>
    </source>
</evidence>
<evidence type="ECO:0000256" key="5">
    <source>
        <dbReference type="ARBA" id="ARBA00023239"/>
    </source>
</evidence>
<keyword evidence="3 7" id="KW-1133">Transmembrane helix</keyword>
<keyword evidence="5 7" id="KW-0456">Lyase</keyword>
<comment type="function">
    <text evidence="7">Functions as a peptidoglycan terminase that cleaves nascent peptidoglycan strands endolytically to terminate their elongation.</text>
</comment>
<sequence length="326" mass="37128">MKSNNTFPLRFAVFLTVGVIAIGGSLLWWNDAIAPYDPTDKTPVTFLIAKGDNIREIASNLAQYRLIRSPIGFYLLVKFMGIERQIQAGEFRLIRTMNSTSIAKGLTHGMMDTWITILEGWRIEEIATKLAKELDIPEKEFLTVAREGQMFPDTYRVPKDATAGAIATLLKENFLKKITPKMAEDMKKEKLTLEEVIILASIVEREGKTGQDRPVIAGVLLNRMQKGWPLETDATLQYALGYQSKDKTWWKKTLTQDDKLIDSPYNTYMNPGFPPGPISNPGIQSINAVIYPKKTEYMYYLHDEKGNVHFAKSLEEHERNIETYLK</sequence>
<reference evidence="8 9" key="1">
    <citation type="journal article" date="2015" name="Nature">
        <title>rRNA introns, odd ribosomes, and small enigmatic genomes across a large radiation of phyla.</title>
        <authorList>
            <person name="Brown C.T."/>
            <person name="Hug L.A."/>
            <person name="Thomas B.C."/>
            <person name="Sharon I."/>
            <person name="Castelle C.J."/>
            <person name="Singh A."/>
            <person name="Wilkins M.J."/>
            <person name="Williams K.H."/>
            <person name="Banfield J.F."/>
        </authorList>
    </citation>
    <scope>NUCLEOTIDE SEQUENCE [LARGE SCALE GENOMIC DNA]</scope>
</reference>
<dbReference type="GO" id="GO:0009252">
    <property type="term" value="P:peptidoglycan biosynthetic process"/>
    <property type="evidence" value="ECO:0007669"/>
    <property type="project" value="UniProtKB-UniRule"/>
</dbReference>
<proteinExistence type="inferred from homology"/>
<dbReference type="EC" id="4.2.2.29" evidence="7"/>
<dbReference type="EMBL" id="LCHM01000025">
    <property type="protein sequence ID" value="KKT37511.1"/>
    <property type="molecule type" value="Genomic_DNA"/>
</dbReference>
<gene>
    <name evidence="7" type="primary">mltG</name>
    <name evidence="8" type="ORF">UW22_C0025G0006</name>
</gene>